<feature type="transmembrane region" description="Helical" evidence="1">
    <location>
        <begin position="7"/>
        <end position="27"/>
    </location>
</feature>
<protein>
    <submittedName>
        <fullName evidence="2">Uncharacterized protein</fullName>
    </submittedName>
</protein>
<reference evidence="2" key="1">
    <citation type="journal article" date="2015" name="Nature">
        <title>Complex archaea that bridge the gap between prokaryotes and eukaryotes.</title>
        <authorList>
            <person name="Spang A."/>
            <person name="Saw J.H."/>
            <person name="Jorgensen S.L."/>
            <person name="Zaremba-Niedzwiedzka K."/>
            <person name="Martijn J."/>
            <person name="Lind A.E."/>
            <person name="van Eijk R."/>
            <person name="Schleper C."/>
            <person name="Guy L."/>
            <person name="Ettema T.J."/>
        </authorList>
    </citation>
    <scope>NUCLEOTIDE SEQUENCE</scope>
</reference>
<dbReference type="EMBL" id="LAZR01019704">
    <property type="protein sequence ID" value="KKL91547.1"/>
    <property type="molecule type" value="Genomic_DNA"/>
</dbReference>
<feature type="transmembrane region" description="Helical" evidence="1">
    <location>
        <begin position="33"/>
        <end position="53"/>
    </location>
</feature>
<gene>
    <name evidence="2" type="ORF">LCGC14_1893580</name>
</gene>
<evidence type="ECO:0000313" key="2">
    <source>
        <dbReference type="EMBL" id="KKL91547.1"/>
    </source>
</evidence>
<dbReference type="AlphaFoldDB" id="A0A0F9IWT5"/>
<organism evidence="2">
    <name type="scientific">marine sediment metagenome</name>
    <dbReference type="NCBI Taxonomy" id="412755"/>
    <lineage>
        <taxon>unclassified sequences</taxon>
        <taxon>metagenomes</taxon>
        <taxon>ecological metagenomes</taxon>
    </lineage>
</organism>
<name>A0A0F9IWT5_9ZZZZ</name>
<comment type="caution">
    <text evidence="2">The sequence shown here is derived from an EMBL/GenBank/DDBJ whole genome shotgun (WGS) entry which is preliminary data.</text>
</comment>
<keyword evidence="1" id="KW-0812">Transmembrane</keyword>
<proteinExistence type="predicted"/>
<accession>A0A0F9IWT5</accession>
<keyword evidence="1" id="KW-1133">Transmembrane helix</keyword>
<evidence type="ECO:0000256" key="1">
    <source>
        <dbReference type="SAM" id="Phobius"/>
    </source>
</evidence>
<keyword evidence="1" id="KW-0472">Membrane</keyword>
<sequence length="64" mass="7565">MLGMVLFGEVWFGFILIFIFAVVLGAVEYGEVWFIFKISFGEVWYCGVMYCKVRQGKKIKWKQK</sequence>